<dbReference type="PANTHER" id="PTHR21228:SF1">
    <property type="entry name" value="FAST KINASE DOMAIN-CONTAINING PROTEIN 2, MITOCHONDRIAL"/>
    <property type="match status" value="1"/>
</dbReference>
<comment type="subcellular location">
    <subcellularLocation>
        <location evidence="1">Mitochondrion</location>
    </subcellularLocation>
</comment>
<organism evidence="4 5">
    <name type="scientific">Mola mola</name>
    <name type="common">Ocean sunfish</name>
    <name type="synonym">Tetraodon mola</name>
    <dbReference type="NCBI Taxonomy" id="94237"/>
    <lineage>
        <taxon>Eukaryota</taxon>
        <taxon>Metazoa</taxon>
        <taxon>Chordata</taxon>
        <taxon>Craniata</taxon>
        <taxon>Vertebrata</taxon>
        <taxon>Euteleostomi</taxon>
        <taxon>Actinopterygii</taxon>
        <taxon>Neopterygii</taxon>
        <taxon>Teleostei</taxon>
        <taxon>Neoteleostei</taxon>
        <taxon>Acanthomorphata</taxon>
        <taxon>Eupercaria</taxon>
        <taxon>Tetraodontiformes</taxon>
        <taxon>Molidae</taxon>
        <taxon>Mola</taxon>
    </lineage>
</organism>
<dbReference type="SMART" id="SM00952">
    <property type="entry name" value="RAP"/>
    <property type="match status" value="1"/>
</dbReference>
<evidence type="ECO:0000313" key="4">
    <source>
        <dbReference type="Ensembl" id="ENSMMOP00000008006.1"/>
    </source>
</evidence>
<dbReference type="Proteomes" id="UP000261620">
    <property type="component" value="Unplaced"/>
</dbReference>
<feature type="domain" description="RAP" evidence="3">
    <location>
        <begin position="555"/>
        <end position="606"/>
    </location>
</feature>
<name>A0A3Q3VXT5_MOLML</name>
<dbReference type="GO" id="GO:0044528">
    <property type="term" value="P:regulation of mitochondrial mRNA stability"/>
    <property type="evidence" value="ECO:0007669"/>
    <property type="project" value="InterPro"/>
</dbReference>
<dbReference type="Ensembl" id="ENSMMOT00000008155.1">
    <property type="protein sequence ID" value="ENSMMOP00000008006.1"/>
    <property type="gene ID" value="ENSMMOG00000006211.1"/>
</dbReference>
<sequence length="625" mass="70930">MSVWVADEVLRRGLLFCSRGSVLQQRAVPLTQSVKDFNLPRQQFSEIRGTRRSQTCLARNVVRPVRFYSQDRIHSEDRGEEEHRLSPLAAAAQLQSSSAFLERLRLCGSPSDVLDITCHYLPTVRQVSNCLTQMWSTTKKMSDEQRLHELRLMFDHPAFDRLLQDAMNGATRMRTDDIAYSLIAMVKLGVPHRSRVVQTYLRHCQGKLNDFDEKGLSILASCLAQIEDSPNAAALKEGMRLVVEARLPKIKNVLALQTMMRLLGKDAPLDLKRKLEGKALSMTDQFSLPNTQYMISTMATMGFYSKPLLDICSEKIKENIYGIPFNRLLTVLRSCRELHYRDLGLLTDISDYVASMIDIWSNKQLILFLSALENLAFYPATLIEAYAEKVITNPDALTLKDILCVLKVYSSLNYDVQHQRQQFLDSLSRAVDSYLPKMTGFELLKTIYHLCVLGHFPPAPLQQLLQETLRFLHNQERMFQTVDLCLHLDRPPLPIPLTVPSCLLGDAAPASPPARPWLSQSLRRVLEDQADTMLQEICYLFNVDTVFSSFTRIAVIYAAHAFCYGTSHPRGPLAVKIRHLKILGYDGVLELLSMSEPKRAEFLRGCIFPEHHGSDTQAKTELLGS</sequence>
<protein>
    <recommendedName>
        <fullName evidence="3">RAP domain-containing protein</fullName>
    </recommendedName>
</protein>
<reference evidence="4" key="1">
    <citation type="submission" date="2025-08" db="UniProtKB">
        <authorList>
            <consortium name="Ensembl"/>
        </authorList>
    </citation>
    <scope>IDENTIFICATION</scope>
</reference>
<dbReference type="GO" id="GO:0035770">
    <property type="term" value="C:ribonucleoprotein granule"/>
    <property type="evidence" value="ECO:0007669"/>
    <property type="project" value="TreeGrafter"/>
</dbReference>
<dbReference type="AlphaFoldDB" id="A0A3Q3VXT5"/>
<dbReference type="STRING" id="94237.ENSMMOP00000008006"/>
<dbReference type="GO" id="GO:0003723">
    <property type="term" value="F:RNA binding"/>
    <property type="evidence" value="ECO:0007669"/>
    <property type="project" value="TreeGrafter"/>
</dbReference>
<dbReference type="Pfam" id="PF06743">
    <property type="entry name" value="FAST_1"/>
    <property type="match status" value="1"/>
</dbReference>
<dbReference type="InterPro" id="IPR013584">
    <property type="entry name" value="RAP"/>
</dbReference>
<dbReference type="InterPro" id="IPR010622">
    <property type="entry name" value="FAST_Leu-rich"/>
</dbReference>
<reference evidence="4" key="2">
    <citation type="submission" date="2025-09" db="UniProtKB">
        <authorList>
            <consortium name="Ensembl"/>
        </authorList>
    </citation>
    <scope>IDENTIFICATION</scope>
</reference>
<dbReference type="InterPro" id="IPR050870">
    <property type="entry name" value="FAST_kinase"/>
</dbReference>
<dbReference type="PANTHER" id="PTHR21228">
    <property type="entry name" value="FAST LEU-RICH DOMAIN-CONTAINING"/>
    <property type="match status" value="1"/>
</dbReference>
<evidence type="ECO:0000259" key="3">
    <source>
        <dbReference type="SMART" id="SM00952"/>
    </source>
</evidence>
<accession>A0A3Q3VXT5</accession>
<evidence type="ECO:0000313" key="5">
    <source>
        <dbReference type="Proteomes" id="UP000261620"/>
    </source>
</evidence>
<evidence type="ECO:0000256" key="1">
    <source>
        <dbReference type="ARBA" id="ARBA00004173"/>
    </source>
</evidence>
<keyword evidence="2" id="KW-0496">Mitochondrion</keyword>
<dbReference type="OMA" id="FEIRMDS"/>
<dbReference type="GO" id="GO:0000963">
    <property type="term" value="P:mitochondrial RNA processing"/>
    <property type="evidence" value="ECO:0007669"/>
    <property type="project" value="TreeGrafter"/>
</dbReference>
<keyword evidence="5" id="KW-1185">Reference proteome</keyword>
<dbReference type="GO" id="GO:0005759">
    <property type="term" value="C:mitochondrial matrix"/>
    <property type="evidence" value="ECO:0007669"/>
    <property type="project" value="TreeGrafter"/>
</dbReference>
<proteinExistence type="predicted"/>
<evidence type="ECO:0000256" key="2">
    <source>
        <dbReference type="ARBA" id="ARBA00023128"/>
    </source>
</evidence>